<dbReference type="EMBL" id="DS469765">
    <property type="protein sequence ID" value="EDO33615.1"/>
    <property type="molecule type" value="Genomic_DNA"/>
</dbReference>
<sequence>MIRVLGIFQLFLVIVRIILDVLNYVPAGKCVYHSLPVEKCGHTNLLPPKLSANLNTYGAILEAVNTFALLLVILRWKLFHGKNFFCAILRIGHFWVWFLLCFTYIISVLYVDLIETKTDQNVRLSALGIGLIFETFLLTFFASAINFIARETYLRWVESRFPCQDKWQRLFCALYRLVLVSYLARNLGMFLYDTALVALSISVVKGQHIDGKNGWDSLLLVLNVAFRGSFVKFFFAKIFQGQHLPQVCENVLEQEYHHTKRSAEYRVIDATREPSIINANAIYYGGL</sequence>
<name>A7SRN7_NEMVE</name>
<proteinExistence type="predicted"/>
<dbReference type="Proteomes" id="UP000001593">
    <property type="component" value="Unassembled WGS sequence"/>
</dbReference>
<feature type="transmembrane region" description="Helical" evidence="1">
    <location>
        <begin position="126"/>
        <end position="149"/>
    </location>
</feature>
<accession>A7SRN7</accession>
<feature type="transmembrane region" description="Helical" evidence="1">
    <location>
        <begin position="94"/>
        <end position="114"/>
    </location>
</feature>
<gene>
    <name evidence="2" type="ORF">NEMVEDRAFT_v1g246971</name>
</gene>
<evidence type="ECO:0000313" key="3">
    <source>
        <dbReference type="Proteomes" id="UP000001593"/>
    </source>
</evidence>
<keyword evidence="3" id="KW-1185">Reference proteome</keyword>
<dbReference type="AlphaFoldDB" id="A7SRN7"/>
<dbReference type="KEGG" id="nve:5504839"/>
<feature type="transmembrane region" description="Helical" evidence="1">
    <location>
        <begin position="54"/>
        <end position="74"/>
    </location>
</feature>
<dbReference type="OrthoDB" id="5963083at2759"/>
<feature type="transmembrane region" description="Helical" evidence="1">
    <location>
        <begin position="217"/>
        <end position="235"/>
    </location>
</feature>
<keyword evidence="1" id="KW-1133">Transmembrane helix</keyword>
<keyword evidence="1" id="KW-0812">Transmembrane</keyword>
<reference evidence="2 3" key="1">
    <citation type="journal article" date="2007" name="Science">
        <title>Sea anemone genome reveals ancestral eumetazoan gene repertoire and genomic organization.</title>
        <authorList>
            <person name="Putnam N.H."/>
            <person name="Srivastava M."/>
            <person name="Hellsten U."/>
            <person name="Dirks B."/>
            <person name="Chapman J."/>
            <person name="Salamov A."/>
            <person name="Terry A."/>
            <person name="Shapiro H."/>
            <person name="Lindquist E."/>
            <person name="Kapitonov V.V."/>
            <person name="Jurka J."/>
            <person name="Genikhovich G."/>
            <person name="Grigoriev I.V."/>
            <person name="Lucas S.M."/>
            <person name="Steele R.E."/>
            <person name="Finnerty J.R."/>
            <person name="Technau U."/>
            <person name="Martindale M.Q."/>
            <person name="Rokhsar D.S."/>
        </authorList>
    </citation>
    <scope>NUCLEOTIDE SEQUENCE [LARGE SCALE GENOMIC DNA]</scope>
    <source>
        <strain evidence="3">CH2 X CH6</strain>
    </source>
</reference>
<keyword evidence="1" id="KW-0472">Membrane</keyword>
<feature type="transmembrane region" description="Helical" evidence="1">
    <location>
        <begin position="7"/>
        <end position="25"/>
    </location>
</feature>
<dbReference type="OMA" id="AINFISH"/>
<protein>
    <submittedName>
        <fullName evidence="2">Uncharacterized protein</fullName>
    </submittedName>
</protein>
<evidence type="ECO:0000256" key="1">
    <source>
        <dbReference type="SAM" id="Phobius"/>
    </source>
</evidence>
<dbReference type="InParanoid" id="A7SRN7"/>
<evidence type="ECO:0000313" key="2">
    <source>
        <dbReference type="EMBL" id="EDO33615.1"/>
    </source>
</evidence>
<dbReference type="HOGENOM" id="CLU_970760_0_0_1"/>
<organism evidence="2 3">
    <name type="scientific">Nematostella vectensis</name>
    <name type="common">Starlet sea anemone</name>
    <dbReference type="NCBI Taxonomy" id="45351"/>
    <lineage>
        <taxon>Eukaryota</taxon>
        <taxon>Metazoa</taxon>
        <taxon>Cnidaria</taxon>
        <taxon>Anthozoa</taxon>
        <taxon>Hexacorallia</taxon>
        <taxon>Actiniaria</taxon>
        <taxon>Edwardsiidae</taxon>
        <taxon>Nematostella</taxon>
    </lineage>
</organism>